<gene>
    <name evidence="2" type="ORF">HOLleu_15484</name>
</gene>
<evidence type="ECO:0000256" key="1">
    <source>
        <dbReference type="SAM" id="MobiDB-lite"/>
    </source>
</evidence>
<feature type="compositionally biased region" description="Basic and acidic residues" evidence="1">
    <location>
        <begin position="27"/>
        <end position="43"/>
    </location>
</feature>
<evidence type="ECO:0000313" key="2">
    <source>
        <dbReference type="EMBL" id="KAJ8041006.1"/>
    </source>
</evidence>
<protein>
    <submittedName>
        <fullName evidence="2">Uncharacterized protein</fullName>
    </submittedName>
</protein>
<reference evidence="2" key="1">
    <citation type="submission" date="2021-10" db="EMBL/GenBank/DDBJ databases">
        <title>Tropical sea cucumber genome reveals ecological adaptation and Cuvierian tubules defense mechanism.</title>
        <authorList>
            <person name="Chen T."/>
        </authorList>
    </citation>
    <scope>NUCLEOTIDE SEQUENCE</scope>
    <source>
        <strain evidence="2">Nanhai2018</strain>
        <tissue evidence="2">Muscle</tissue>
    </source>
</reference>
<feature type="compositionally biased region" description="Basic and acidic residues" evidence="1">
    <location>
        <begin position="125"/>
        <end position="157"/>
    </location>
</feature>
<evidence type="ECO:0000313" key="3">
    <source>
        <dbReference type="Proteomes" id="UP001152320"/>
    </source>
</evidence>
<keyword evidence="3" id="KW-1185">Reference proteome</keyword>
<dbReference type="EMBL" id="JAIZAY010000006">
    <property type="protein sequence ID" value="KAJ8041006.1"/>
    <property type="molecule type" value="Genomic_DNA"/>
</dbReference>
<organism evidence="2 3">
    <name type="scientific">Holothuria leucospilota</name>
    <name type="common">Black long sea cucumber</name>
    <name type="synonym">Mertensiothuria leucospilota</name>
    <dbReference type="NCBI Taxonomy" id="206669"/>
    <lineage>
        <taxon>Eukaryota</taxon>
        <taxon>Metazoa</taxon>
        <taxon>Echinodermata</taxon>
        <taxon>Eleutherozoa</taxon>
        <taxon>Echinozoa</taxon>
        <taxon>Holothuroidea</taxon>
        <taxon>Aspidochirotacea</taxon>
        <taxon>Aspidochirotida</taxon>
        <taxon>Holothuriidae</taxon>
        <taxon>Holothuria</taxon>
    </lineage>
</organism>
<dbReference type="OrthoDB" id="6625098at2759"/>
<name>A0A9Q1C950_HOLLE</name>
<proteinExistence type="predicted"/>
<comment type="caution">
    <text evidence="2">The sequence shown here is derived from an EMBL/GenBank/DDBJ whole genome shotgun (WGS) entry which is preliminary data.</text>
</comment>
<sequence>MAPFRSKEQIKCGHCQVSMRRDRLAEHTREFHPGQSKKEDGEKNQNLLDMFARKTSANRPTQETAMGTSKRSGADTETDDDGPSSSKRPKFAPESTEFDSTMPIQIPEEPQTESGKDVTGTVKDANNKTQKDTEKESEKEDENESGKNLKKETEKESIEEKLDSILAALSGLKLDCQQATFSHQQSGHEKDDTESFANKGAETDVEALKVLIKNCKSVRRLCDLATLSIFEDGLTCDACSPLEETLPRPQVYYGVFGYDFSLGTDFSTENQPMAFSNLKKSVARHVTTKNHLKNLREHEEDKERLRKLQAKDLRVGMTVGRQAYRILKYGRPFADFEVDMLLLSSAKVNVGNLNHSRKFVSNLRPAFAEAVNQRVRAFLQQPLESMSCIPPVGIVTDNVTSKRRTGQMYAAVLFTPGMPNLLTPISLGVTPNKKHDGLSIADEICEVCTTYGILSRQLAGFGFDGQYFHLKVDSKLKEKLKLDDTVGFMWDPAHLLQLADKDTRKKIDWTDEISKDIAAVLNKFSFGKTFESALDKAHLLGVDLKAPLWFSETRFAAFAYTVFQNFVDNYKVIRSVLEDIAATDDQRANEACSLLRRIRKLDFIGKLLLCVDYYRVLDELVKCEFASFSLFTSDVGVTTPFRRTRQQDVQDLDASRVTPALAVYDTAINRVDSLKKLGNAIAEQMLGNMKNRFPNSYFKDIANKRKAASLLPILERAHDLANESSKVEFLQTSEVQTLQEQHPKQVEGVRNLCLNIFRQRADLQLKDIDTDIKLYHRVFTARNLYIGAEHILASIAKIFCSCPPELVVESMGSVIEKIRGVRGGTKSSTNKRDIDDISQELVIHWNGPHISHCDAVVRQALNIHFKGAAWHFVAMDVRSRLHRVSQVVDRLNRTQPDLTFMTQ</sequence>
<feature type="compositionally biased region" description="Polar residues" evidence="1">
    <location>
        <begin position="55"/>
        <end position="71"/>
    </location>
</feature>
<accession>A0A9Q1C950</accession>
<feature type="region of interest" description="Disordered" evidence="1">
    <location>
        <begin position="27"/>
        <end position="157"/>
    </location>
</feature>
<dbReference type="Proteomes" id="UP001152320">
    <property type="component" value="Chromosome 6"/>
</dbReference>
<dbReference type="AlphaFoldDB" id="A0A9Q1C950"/>